<name>A0A2T5I4U1_9PROT</name>
<dbReference type="AlphaFoldDB" id="A0A2T5I4U1"/>
<dbReference type="EMBL" id="QAOI01000001">
    <property type="protein sequence ID" value="PTQ78842.1"/>
    <property type="molecule type" value="Genomic_DNA"/>
</dbReference>
<organism evidence="1 2">
    <name type="scientific">Nitrosomonas oligotropha</name>
    <dbReference type="NCBI Taxonomy" id="42354"/>
    <lineage>
        <taxon>Bacteria</taxon>
        <taxon>Pseudomonadati</taxon>
        <taxon>Pseudomonadota</taxon>
        <taxon>Betaproteobacteria</taxon>
        <taxon>Nitrosomonadales</taxon>
        <taxon>Nitrosomonadaceae</taxon>
        <taxon>Nitrosomonas</taxon>
    </lineage>
</organism>
<dbReference type="RefSeq" id="WP_258192860.1">
    <property type="nucleotide sequence ID" value="NZ_QAOI01000001.1"/>
</dbReference>
<protein>
    <submittedName>
        <fullName evidence="1">Uncharacterized protein</fullName>
    </submittedName>
</protein>
<reference evidence="1 2" key="1">
    <citation type="submission" date="2018-04" db="EMBL/GenBank/DDBJ databases">
        <title>Active sludge and wastewater microbial communities from Klosterneuburg, Austria.</title>
        <authorList>
            <person name="Wagner M."/>
        </authorList>
    </citation>
    <scope>NUCLEOTIDE SEQUENCE [LARGE SCALE GENOMIC DNA]</scope>
    <source>
        <strain evidence="1 2">Nm49</strain>
    </source>
</reference>
<dbReference type="Proteomes" id="UP000244128">
    <property type="component" value="Unassembled WGS sequence"/>
</dbReference>
<gene>
    <name evidence="1" type="ORF">C8R26_101158</name>
</gene>
<comment type="caution">
    <text evidence="1">The sequence shown here is derived from an EMBL/GenBank/DDBJ whole genome shotgun (WGS) entry which is preliminary data.</text>
</comment>
<proteinExistence type="predicted"/>
<evidence type="ECO:0000313" key="2">
    <source>
        <dbReference type="Proteomes" id="UP000244128"/>
    </source>
</evidence>
<accession>A0A2T5I4U1</accession>
<sequence length="44" mass="4747">MKQKNAPLGAFFYSAMIDGIAALDVQLELIAWLPNWPVAGASNL</sequence>
<evidence type="ECO:0000313" key="1">
    <source>
        <dbReference type="EMBL" id="PTQ78842.1"/>
    </source>
</evidence>